<feature type="binding site" evidence="6">
    <location>
        <position position="113"/>
    </location>
    <ligand>
        <name>substrate</name>
    </ligand>
</feature>
<dbReference type="AlphaFoldDB" id="A0A239FM54"/>
<name>A0A239FM54_9FIRM</name>
<evidence type="ECO:0000313" key="8">
    <source>
        <dbReference type="Proteomes" id="UP000198304"/>
    </source>
</evidence>
<dbReference type="InterPro" id="IPR015868">
    <property type="entry name" value="Glutaminase"/>
</dbReference>
<dbReference type="Proteomes" id="UP000198304">
    <property type="component" value="Unassembled WGS sequence"/>
</dbReference>
<feature type="binding site" evidence="6">
    <location>
        <position position="165"/>
    </location>
    <ligand>
        <name>substrate</name>
    </ligand>
</feature>
<protein>
    <recommendedName>
        <fullName evidence="3 6">Glutaminase</fullName>
        <ecNumber evidence="3 6">3.5.1.2</ecNumber>
    </recommendedName>
</protein>
<evidence type="ECO:0000256" key="4">
    <source>
        <dbReference type="ARBA" id="ARBA00022801"/>
    </source>
</evidence>
<feature type="binding site" evidence="6">
    <location>
        <position position="189"/>
    </location>
    <ligand>
        <name>substrate</name>
    </ligand>
</feature>
<evidence type="ECO:0000256" key="2">
    <source>
        <dbReference type="ARBA" id="ARBA00011881"/>
    </source>
</evidence>
<sequence length="305" mass="33378">MKDLLGAVIEKNRYWTQYGNVATYIPELSKGNPDVLGISVCDMMGNEYFAGDYDIKFTMQSISKIVSFMCALIDNTSEKLFRKISVSPTAEGFNSIVNLETKNAHKPLNPMINSGAIATVSMVKGITSEDKFNRIYNFMKEITNNPDIKVNDDVYHSEKSTGDRNRALTYYMKSTRIIDDDVEEILDAYFKLCSIEVTCKDIAYMGAMLTNDGMLPCSGKRVLTKEIAKTVKAVMATCGMYDASGEFAINVGLPAKSGVSGGIVAVSPKKMGIGVIGPALDQRGNSIGGVKVLEDLSNRLDLNIF</sequence>
<dbReference type="HAMAP" id="MF_00313">
    <property type="entry name" value="Glutaminase"/>
    <property type="match status" value="1"/>
</dbReference>
<comment type="catalytic activity">
    <reaction evidence="5 6">
        <text>L-glutamine + H2O = L-glutamate + NH4(+)</text>
        <dbReference type="Rhea" id="RHEA:15889"/>
        <dbReference type="ChEBI" id="CHEBI:15377"/>
        <dbReference type="ChEBI" id="CHEBI:28938"/>
        <dbReference type="ChEBI" id="CHEBI:29985"/>
        <dbReference type="ChEBI" id="CHEBI:58359"/>
        <dbReference type="EC" id="3.5.1.2"/>
    </reaction>
</comment>
<organism evidence="7 8">
    <name type="scientific">Anaerovirgula multivorans</name>
    <dbReference type="NCBI Taxonomy" id="312168"/>
    <lineage>
        <taxon>Bacteria</taxon>
        <taxon>Bacillati</taxon>
        <taxon>Bacillota</taxon>
        <taxon>Clostridia</taxon>
        <taxon>Peptostreptococcales</taxon>
        <taxon>Natronincolaceae</taxon>
        <taxon>Anaerovirgula</taxon>
    </lineage>
</organism>
<dbReference type="GO" id="GO:0006543">
    <property type="term" value="P:L-glutamine catabolic process"/>
    <property type="evidence" value="ECO:0007669"/>
    <property type="project" value="TreeGrafter"/>
</dbReference>
<dbReference type="EC" id="3.5.1.2" evidence="3 6"/>
<dbReference type="FunFam" id="3.40.710.10:FF:000005">
    <property type="entry name" value="Glutaminase"/>
    <property type="match status" value="1"/>
</dbReference>
<keyword evidence="4 6" id="KW-0378">Hydrolase</keyword>
<proteinExistence type="inferred from homology"/>
<dbReference type="Pfam" id="PF04960">
    <property type="entry name" value="Glutaminase"/>
    <property type="match status" value="1"/>
</dbReference>
<evidence type="ECO:0000256" key="3">
    <source>
        <dbReference type="ARBA" id="ARBA00012918"/>
    </source>
</evidence>
<evidence type="ECO:0000313" key="7">
    <source>
        <dbReference type="EMBL" id="SNS57322.1"/>
    </source>
</evidence>
<feature type="binding site" evidence="6">
    <location>
        <position position="259"/>
    </location>
    <ligand>
        <name>substrate</name>
    </ligand>
</feature>
<dbReference type="PANTHER" id="PTHR12544:SF29">
    <property type="entry name" value="GLUTAMINASE"/>
    <property type="match status" value="1"/>
</dbReference>
<dbReference type="GO" id="GO:0004359">
    <property type="term" value="F:glutaminase activity"/>
    <property type="evidence" value="ECO:0007669"/>
    <property type="project" value="UniProtKB-UniRule"/>
</dbReference>
<keyword evidence="6" id="KW-0007">Acetylation</keyword>
<evidence type="ECO:0000256" key="6">
    <source>
        <dbReference type="HAMAP-Rule" id="MF_00313"/>
    </source>
</evidence>
<dbReference type="RefSeq" id="WP_089283504.1">
    <property type="nucleotide sequence ID" value="NZ_FZOJ01000013.1"/>
</dbReference>
<dbReference type="SUPFAM" id="SSF56601">
    <property type="entry name" value="beta-lactamase/transpeptidase-like"/>
    <property type="match status" value="1"/>
</dbReference>
<dbReference type="Gene3D" id="3.40.710.10">
    <property type="entry name" value="DD-peptidase/beta-lactamase superfamily"/>
    <property type="match status" value="1"/>
</dbReference>
<dbReference type="GO" id="GO:0006537">
    <property type="term" value="P:glutamate biosynthetic process"/>
    <property type="evidence" value="ECO:0007669"/>
    <property type="project" value="TreeGrafter"/>
</dbReference>
<reference evidence="7 8" key="1">
    <citation type="submission" date="2017-06" db="EMBL/GenBank/DDBJ databases">
        <authorList>
            <person name="Kim H.J."/>
            <person name="Triplett B.A."/>
        </authorList>
    </citation>
    <scope>NUCLEOTIDE SEQUENCE [LARGE SCALE GENOMIC DNA]</scope>
    <source>
        <strain evidence="7 8">SCA</strain>
    </source>
</reference>
<evidence type="ECO:0000256" key="1">
    <source>
        <dbReference type="ARBA" id="ARBA00011076"/>
    </source>
</evidence>
<dbReference type="InterPro" id="IPR012338">
    <property type="entry name" value="Beta-lactam/transpept-like"/>
</dbReference>
<dbReference type="NCBIfam" id="TIGR03814">
    <property type="entry name" value="Gln_ase"/>
    <property type="match status" value="1"/>
</dbReference>
<feature type="binding site" evidence="6">
    <location>
        <position position="158"/>
    </location>
    <ligand>
        <name>substrate</name>
    </ligand>
</feature>
<comment type="subunit">
    <text evidence="2 6">Homotetramer.</text>
</comment>
<accession>A0A239FM54</accession>
<keyword evidence="8" id="KW-1185">Reference proteome</keyword>
<dbReference type="PANTHER" id="PTHR12544">
    <property type="entry name" value="GLUTAMINASE"/>
    <property type="match status" value="1"/>
</dbReference>
<comment type="similarity">
    <text evidence="1 6">Belongs to the glutaminase family.</text>
</comment>
<feature type="binding site" evidence="6">
    <location>
        <position position="241"/>
    </location>
    <ligand>
        <name>substrate</name>
    </ligand>
</feature>
<evidence type="ECO:0000256" key="5">
    <source>
        <dbReference type="ARBA" id="ARBA00049534"/>
    </source>
</evidence>
<dbReference type="OrthoDB" id="9788822at2"/>
<feature type="binding site" evidence="6">
    <location>
        <position position="61"/>
    </location>
    <ligand>
        <name>substrate</name>
    </ligand>
</feature>
<gene>
    <name evidence="6" type="primary">glsA</name>
    <name evidence="7" type="ORF">SAMN05446037_101360</name>
</gene>
<dbReference type="EMBL" id="FZOJ01000013">
    <property type="protein sequence ID" value="SNS57322.1"/>
    <property type="molecule type" value="Genomic_DNA"/>
</dbReference>